<accession>A0A8S5LP12</accession>
<sequence>MESINFNQNLKTYAINGDESNVVKINTADYGIFDRADKAKAIFAELSNRANNATTDNAFTELSEIDKEVKEQLNYVFGTDVSTPAFGTANCLSPVNGEPMFLGFFNALLQIISHDIESATKKMAEGVKKYTDQLPKA</sequence>
<reference evidence="1" key="1">
    <citation type="journal article" date="2021" name="Proc. Natl. Acad. Sci. U.S.A.">
        <title>A Catalog of Tens of Thousands of Viruses from Human Metagenomes Reveals Hidden Associations with Chronic Diseases.</title>
        <authorList>
            <person name="Tisza M.J."/>
            <person name="Buck C.B."/>
        </authorList>
    </citation>
    <scope>NUCLEOTIDE SEQUENCE</scope>
    <source>
        <strain evidence="1">Cto6l14</strain>
    </source>
</reference>
<proteinExistence type="predicted"/>
<protein>
    <submittedName>
        <fullName evidence="1">Tail assembly chaperone</fullName>
    </submittedName>
</protein>
<evidence type="ECO:0000313" key="1">
    <source>
        <dbReference type="EMBL" id="DAD71764.1"/>
    </source>
</evidence>
<name>A0A8S5LP12_9CAUD</name>
<dbReference type="EMBL" id="BK015887">
    <property type="protein sequence ID" value="DAD71764.1"/>
    <property type="molecule type" value="Genomic_DNA"/>
</dbReference>
<organism evidence="1">
    <name type="scientific">Siphoviridae sp. cto6l14</name>
    <dbReference type="NCBI Taxonomy" id="2827590"/>
    <lineage>
        <taxon>Viruses</taxon>
        <taxon>Duplodnaviria</taxon>
        <taxon>Heunggongvirae</taxon>
        <taxon>Uroviricota</taxon>
        <taxon>Caudoviricetes</taxon>
    </lineage>
</organism>